<proteinExistence type="inferred from homology"/>
<dbReference type="GO" id="GO:0005829">
    <property type="term" value="C:cytosol"/>
    <property type="evidence" value="ECO:0007669"/>
    <property type="project" value="TreeGrafter"/>
</dbReference>
<dbReference type="GO" id="GO:0006412">
    <property type="term" value="P:translation"/>
    <property type="evidence" value="ECO:0007669"/>
    <property type="project" value="UniProtKB-UniRule"/>
</dbReference>
<comment type="similarity">
    <text evidence="1 7 8">Belongs to the universal ribosomal protein uS13 family.</text>
</comment>
<dbReference type="PROSITE" id="PS50159">
    <property type="entry name" value="RIBOSOMAL_S13_2"/>
    <property type="match status" value="1"/>
</dbReference>
<keyword evidence="3 7" id="KW-0694">RNA-binding</keyword>
<dbReference type="PANTHER" id="PTHR10871">
    <property type="entry name" value="30S RIBOSOMAL PROTEIN S13/40S RIBOSOMAL PROTEIN S18"/>
    <property type="match status" value="1"/>
</dbReference>
<gene>
    <name evidence="7" type="primary">rpsM</name>
    <name evidence="9" type="ORF">A2730_01780</name>
</gene>
<reference evidence="9 10" key="1">
    <citation type="journal article" date="2016" name="Nat. Commun.">
        <title>Thousands of microbial genomes shed light on interconnected biogeochemical processes in an aquifer system.</title>
        <authorList>
            <person name="Anantharaman K."/>
            <person name="Brown C.T."/>
            <person name="Hug L.A."/>
            <person name="Sharon I."/>
            <person name="Castelle C.J."/>
            <person name="Probst A.J."/>
            <person name="Thomas B.C."/>
            <person name="Singh A."/>
            <person name="Wilkins M.J."/>
            <person name="Karaoz U."/>
            <person name="Brodie E.L."/>
            <person name="Williams K.H."/>
            <person name="Hubbard S.S."/>
            <person name="Banfield J.F."/>
        </authorList>
    </citation>
    <scope>NUCLEOTIDE SEQUENCE [LARGE SCALE GENOMIC DNA]</scope>
</reference>
<name>A0A1G2HQF4_9BACT</name>
<dbReference type="AlphaFoldDB" id="A0A1G2HQF4"/>
<protein>
    <recommendedName>
        <fullName evidence="6 7">Small ribosomal subunit protein uS13</fullName>
    </recommendedName>
</protein>
<dbReference type="InterPro" id="IPR010979">
    <property type="entry name" value="Ribosomal_uS13-like_H2TH"/>
</dbReference>
<dbReference type="HAMAP" id="MF_01315">
    <property type="entry name" value="Ribosomal_uS13"/>
    <property type="match status" value="1"/>
</dbReference>
<comment type="caution">
    <text evidence="9">The sequence shown here is derived from an EMBL/GenBank/DDBJ whole genome shotgun (WGS) entry which is preliminary data.</text>
</comment>
<evidence type="ECO:0000256" key="1">
    <source>
        <dbReference type="ARBA" id="ARBA00008080"/>
    </source>
</evidence>
<dbReference type="GO" id="GO:0015935">
    <property type="term" value="C:small ribosomal subunit"/>
    <property type="evidence" value="ECO:0007669"/>
    <property type="project" value="TreeGrafter"/>
</dbReference>
<dbReference type="NCBIfam" id="TIGR03631">
    <property type="entry name" value="uS13_bact"/>
    <property type="match status" value="1"/>
</dbReference>
<dbReference type="PROSITE" id="PS00646">
    <property type="entry name" value="RIBOSOMAL_S13_1"/>
    <property type="match status" value="1"/>
</dbReference>
<keyword evidence="2 7" id="KW-0699">rRNA-binding</keyword>
<keyword evidence="7" id="KW-0820">tRNA-binding</keyword>
<keyword evidence="5 7" id="KW-0687">Ribonucleoprotein</keyword>
<comment type="function">
    <text evidence="7">Located at the top of the head of the 30S subunit, it contacts several helices of the 16S rRNA. In the 70S ribosome it contacts the 23S rRNA (bridge B1a) and protein L5 of the 50S subunit (bridge B1b), connecting the 2 subunits; these bridges are implicated in subunit movement. Contacts the tRNAs in the A and P-sites.</text>
</comment>
<dbReference type="InterPro" id="IPR001892">
    <property type="entry name" value="Ribosomal_uS13"/>
</dbReference>
<evidence type="ECO:0000256" key="5">
    <source>
        <dbReference type="ARBA" id="ARBA00023274"/>
    </source>
</evidence>
<dbReference type="STRING" id="1802202.A2730_01780"/>
<dbReference type="PIRSF" id="PIRSF002134">
    <property type="entry name" value="Ribosomal_S13"/>
    <property type="match status" value="1"/>
</dbReference>
<sequence>MPRIAGVTIPENKRIEVAITYIYGIGSSLGRKILSQANIDANKKAKDLTPQEVNHLREIIEKSHKIEGDLRRQVMVNIKRLKDISAWRGLRHAKKLPVRGQRTKTNTRTVRGNVRKTMGSGRKPAASPT</sequence>
<dbReference type="GO" id="GO:0000049">
    <property type="term" value="F:tRNA binding"/>
    <property type="evidence" value="ECO:0007669"/>
    <property type="project" value="UniProtKB-UniRule"/>
</dbReference>
<evidence type="ECO:0000313" key="9">
    <source>
        <dbReference type="EMBL" id="OGZ64766.1"/>
    </source>
</evidence>
<keyword evidence="4 7" id="KW-0689">Ribosomal protein</keyword>
<evidence type="ECO:0000256" key="4">
    <source>
        <dbReference type="ARBA" id="ARBA00022980"/>
    </source>
</evidence>
<dbReference type="Proteomes" id="UP000176855">
    <property type="component" value="Unassembled WGS sequence"/>
</dbReference>
<dbReference type="InterPro" id="IPR019980">
    <property type="entry name" value="Ribosomal_uS13_bac-type"/>
</dbReference>
<dbReference type="Gene3D" id="1.10.8.50">
    <property type="match status" value="1"/>
</dbReference>
<dbReference type="Pfam" id="PF00416">
    <property type="entry name" value="Ribosomal_S13"/>
    <property type="match status" value="1"/>
</dbReference>
<dbReference type="FunFam" id="1.10.8.50:FF:000001">
    <property type="entry name" value="30S ribosomal protein S13"/>
    <property type="match status" value="1"/>
</dbReference>
<evidence type="ECO:0000256" key="7">
    <source>
        <dbReference type="HAMAP-Rule" id="MF_01315"/>
    </source>
</evidence>
<dbReference type="EMBL" id="MHOO01000003">
    <property type="protein sequence ID" value="OGZ64766.1"/>
    <property type="molecule type" value="Genomic_DNA"/>
</dbReference>
<dbReference type="InterPro" id="IPR027437">
    <property type="entry name" value="Rbsml_uS13_C"/>
</dbReference>
<evidence type="ECO:0000313" key="10">
    <source>
        <dbReference type="Proteomes" id="UP000176855"/>
    </source>
</evidence>
<dbReference type="GO" id="GO:0003735">
    <property type="term" value="F:structural constituent of ribosome"/>
    <property type="evidence" value="ECO:0007669"/>
    <property type="project" value="InterPro"/>
</dbReference>
<evidence type="ECO:0000256" key="2">
    <source>
        <dbReference type="ARBA" id="ARBA00022730"/>
    </source>
</evidence>
<dbReference type="PANTHER" id="PTHR10871:SF1">
    <property type="entry name" value="SMALL RIBOSOMAL SUBUNIT PROTEIN US13M"/>
    <property type="match status" value="1"/>
</dbReference>
<dbReference type="SUPFAM" id="SSF46946">
    <property type="entry name" value="S13-like H2TH domain"/>
    <property type="match status" value="1"/>
</dbReference>
<accession>A0A1G2HQF4</accession>
<evidence type="ECO:0000256" key="8">
    <source>
        <dbReference type="RuleBase" id="RU003830"/>
    </source>
</evidence>
<organism evidence="9 10">
    <name type="scientific">Candidatus Staskawiczbacteria bacterium RIFCSPHIGHO2_01_FULL_39_25</name>
    <dbReference type="NCBI Taxonomy" id="1802202"/>
    <lineage>
        <taxon>Bacteria</taxon>
        <taxon>Candidatus Staskawicziibacteriota</taxon>
    </lineage>
</organism>
<evidence type="ECO:0000256" key="3">
    <source>
        <dbReference type="ARBA" id="ARBA00022884"/>
    </source>
</evidence>
<comment type="subunit">
    <text evidence="7">Part of the 30S ribosomal subunit. Forms a loose heterodimer with protein S19. Forms two bridges to the 50S subunit in the 70S ribosome.</text>
</comment>
<evidence type="ECO:0000256" key="6">
    <source>
        <dbReference type="ARBA" id="ARBA00035166"/>
    </source>
</evidence>
<dbReference type="GO" id="GO:0019843">
    <property type="term" value="F:rRNA binding"/>
    <property type="evidence" value="ECO:0007669"/>
    <property type="project" value="UniProtKB-UniRule"/>
</dbReference>
<dbReference type="InterPro" id="IPR018269">
    <property type="entry name" value="Ribosomal_uS13_CS"/>
</dbReference>
<dbReference type="Gene3D" id="4.10.910.10">
    <property type="entry name" value="30s ribosomal protein s13, domain 2"/>
    <property type="match status" value="1"/>
</dbReference>